<dbReference type="InterPro" id="IPR014710">
    <property type="entry name" value="RmlC-like_jellyroll"/>
</dbReference>
<dbReference type="InterPro" id="IPR051610">
    <property type="entry name" value="GPI/OXD"/>
</dbReference>
<keyword evidence="5" id="KW-1185">Reference proteome</keyword>
<dbReference type="RefSeq" id="WP_184096602.1">
    <property type="nucleotide sequence ID" value="NZ_JACHHN010000001.1"/>
</dbReference>
<reference evidence="4 5" key="1">
    <citation type="submission" date="2020-08" db="EMBL/GenBank/DDBJ databases">
        <title>Genomic Encyclopedia of Type Strains, Phase IV (KMG-IV): sequencing the most valuable type-strain genomes for metagenomic binning, comparative biology and taxonomic classification.</title>
        <authorList>
            <person name="Goeker M."/>
        </authorList>
    </citation>
    <scope>NUCLEOTIDE SEQUENCE [LARGE SCALE GENOMIC DNA]</scope>
    <source>
        <strain evidence="4 5">DSM 18233</strain>
    </source>
</reference>
<dbReference type="EMBL" id="JACHHN010000001">
    <property type="protein sequence ID" value="MBB5189472.1"/>
    <property type="molecule type" value="Genomic_DNA"/>
</dbReference>
<dbReference type="Pfam" id="PF07883">
    <property type="entry name" value="Cupin_2"/>
    <property type="match status" value="1"/>
</dbReference>
<feature type="domain" description="Cupin type-2" evidence="3">
    <location>
        <begin position="48"/>
        <end position="119"/>
    </location>
</feature>
<proteinExistence type="predicted"/>
<evidence type="ECO:0000313" key="4">
    <source>
        <dbReference type="EMBL" id="MBB5189472.1"/>
    </source>
</evidence>
<dbReference type="InterPro" id="IPR011051">
    <property type="entry name" value="RmlC_Cupin_sf"/>
</dbReference>
<accession>A0A840RAV5</accession>
<protein>
    <submittedName>
        <fullName evidence="4">Putative cupin superfamily protein</fullName>
    </submittedName>
</protein>
<dbReference type="Gene3D" id="2.60.120.10">
    <property type="entry name" value="Jelly Rolls"/>
    <property type="match status" value="1"/>
</dbReference>
<dbReference type="InterPro" id="IPR013096">
    <property type="entry name" value="Cupin_2"/>
</dbReference>
<dbReference type="SUPFAM" id="SSF51182">
    <property type="entry name" value="RmlC-like cupins"/>
    <property type="match status" value="1"/>
</dbReference>
<dbReference type="PANTHER" id="PTHR35848:SF9">
    <property type="entry name" value="SLL1358 PROTEIN"/>
    <property type="match status" value="1"/>
</dbReference>
<dbReference type="PANTHER" id="PTHR35848">
    <property type="entry name" value="OXALATE-BINDING PROTEIN"/>
    <property type="match status" value="1"/>
</dbReference>
<dbReference type="AlphaFoldDB" id="A0A840RAV5"/>
<evidence type="ECO:0000259" key="3">
    <source>
        <dbReference type="Pfam" id="PF07883"/>
    </source>
</evidence>
<organism evidence="4 5">
    <name type="scientific">Silvimonas terrae</name>
    <dbReference type="NCBI Taxonomy" id="300266"/>
    <lineage>
        <taxon>Bacteria</taxon>
        <taxon>Pseudomonadati</taxon>
        <taxon>Pseudomonadota</taxon>
        <taxon>Betaproteobacteria</taxon>
        <taxon>Neisseriales</taxon>
        <taxon>Chitinibacteraceae</taxon>
        <taxon>Silvimonas</taxon>
    </lineage>
</organism>
<name>A0A840RAV5_9NEIS</name>
<evidence type="ECO:0000256" key="2">
    <source>
        <dbReference type="SAM" id="MobiDB-lite"/>
    </source>
</evidence>
<evidence type="ECO:0000313" key="5">
    <source>
        <dbReference type="Proteomes" id="UP000543030"/>
    </source>
</evidence>
<gene>
    <name evidence="4" type="ORF">HNQ50_000182</name>
</gene>
<sequence length="171" mass="19091">MTRPDFIKHWQDIQQPAEGASYPGSAEIFTLSSSFSPVFGLERIGIHHEVLPPGRRTCWPHAEKTEEEFVYVIEGTPDAWIDGVLHRLKAGDAVGFKPGTGIAHVFLNNTDEPVRLLVVGEHKRPDNQVHYPMHTAYNAQIGKDHWADAPTQLQGEHDGLPDQLRVSNGPF</sequence>
<dbReference type="CDD" id="cd02224">
    <property type="entry name" value="cupin_SPO2919-like"/>
    <property type="match status" value="1"/>
</dbReference>
<dbReference type="GO" id="GO:0046872">
    <property type="term" value="F:metal ion binding"/>
    <property type="evidence" value="ECO:0007669"/>
    <property type="project" value="UniProtKB-KW"/>
</dbReference>
<evidence type="ECO:0000256" key="1">
    <source>
        <dbReference type="ARBA" id="ARBA00022723"/>
    </source>
</evidence>
<keyword evidence="1" id="KW-0479">Metal-binding</keyword>
<comment type="caution">
    <text evidence="4">The sequence shown here is derived from an EMBL/GenBank/DDBJ whole genome shotgun (WGS) entry which is preliminary data.</text>
</comment>
<feature type="region of interest" description="Disordered" evidence="2">
    <location>
        <begin position="151"/>
        <end position="171"/>
    </location>
</feature>
<dbReference type="Proteomes" id="UP000543030">
    <property type="component" value="Unassembled WGS sequence"/>
</dbReference>